<sequence length="60" mass="6449">MFSSQDPSKIILSALFQLRNNYSIILLALAKFLGALFSFPPSAKGKALATCLPAGRSSKF</sequence>
<keyword evidence="1" id="KW-0812">Transmembrane</keyword>
<evidence type="ECO:0000313" key="3">
    <source>
        <dbReference type="Proteomes" id="UP000229924"/>
    </source>
</evidence>
<keyword evidence="1" id="KW-1133">Transmembrane helix</keyword>
<comment type="caution">
    <text evidence="2">The sequence shown here is derived from an EMBL/GenBank/DDBJ whole genome shotgun (WGS) entry which is preliminary data.</text>
</comment>
<dbReference type="EMBL" id="PFIK01000014">
    <property type="protein sequence ID" value="PIX30233.1"/>
    <property type="molecule type" value="Genomic_DNA"/>
</dbReference>
<organism evidence="2 3">
    <name type="scientific">Candidatus Berkelbacteria bacterium CG_4_8_14_3_um_filter_42_13</name>
    <dbReference type="NCBI Taxonomy" id="1974505"/>
    <lineage>
        <taxon>Bacteria</taxon>
        <taxon>Candidatus Berkelbacteria</taxon>
    </lineage>
</organism>
<reference evidence="3" key="1">
    <citation type="submission" date="2017-09" db="EMBL/GenBank/DDBJ databases">
        <title>Depth-based differentiation of microbial function through sediment-hosted aquifers and enrichment of novel symbionts in the deep terrestrial subsurface.</title>
        <authorList>
            <person name="Probst A.J."/>
            <person name="Ladd B."/>
            <person name="Jarett J.K."/>
            <person name="Geller-Mcgrath D.E."/>
            <person name="Sieber C.M.K."/>
            <person name="Emerson J.B."/>
            <person name="Anantharaman K."/>
            <person name="Thomas B.C."/>
            <person name="Malmstrom R."/>
            <person name="Stieglmeier M."/>
            <person name="Klingl A."/>
            <person name="Woyke T."/>
            <person name="Ryan C.M."/>
            <person name="Banfield J.F."/>
        </authorList>
    </citation>
    <scope>NUCLEOTIDE SEQUENCE [LARGE SCALE GENOMIC DNA]</scope>
</reference>
<protein>
    <submittedName>
        <fullName evidence="2">Uncharacterized protein</fullName>
    </submittedName>
</protein>
<evidence type="ECO:0000256" key="1">
    <source>
        <dbReference type="SAM" id="Phobius"/>
    </source>
</evidence>
<keyword evidence="1" id="KW-0472">Membrane</keyword>
<proteinExistence type="predicted"/>
<accession>A0A2M7K1U6</accession>
<feature type="transmembrane region" description="Helical" evidence="1">
    <location>
        <begin position="20"/>
        <end position="39"/>
    </location>
</feature>
<gene>
    <name evidence="2" type="ORF">COZ63_00820</name>
</gene>
<dbReference type="Proteomes" id="UP000229924">
    <property type="component" value="Unassembled WGS sequence"/>
</dbReference>
<evidence type="ECO:0000313" key="2">
    <source>
        <dbReference type="EMBL" id="PIX30233.1"/>
    </source>
</evidence>
<name>A0A2M7K1U6_9BACT</name>
<dbReference type="AlphaFoldDB" id="A0A2M7K1U6"/>